<feature type="non-terminal residue" evidence="1">
    <location>
        <position position="52"/>
    </location>
</feature>
<evidence type="ECO:0000313" key="2">
    <source>
        <dbReference type="Proteomes" id="UP000237105"/>
    </source>
</evidence>
<comment type="caution">
    <text evidence="1">The sequence shown here is derived from an EMBL/GenBank/DDBJ whole genome shotgun (WGS) entry which is preliminary data.</text>
</comment>
<organism evidence="1 2">
    <name type="scientific">Parasponia andersonii</name>
    <name type="common">Sponia andersonii</name>
    <dbReference type="NCBI Taxonomy" id="3476"/>
    <lineage>
        <taxon>Eukaryota</taxon>
        <taxon>Viridiplantae</taxon>
        <taxon>Streptophyta</taxon>
        <taxon>Embryophyta</taxon>
        <taxon>Tracheophyta</taxon>
        <taxon>Spermatophyta</taxon>
        <taxon>Magnoliopsida</taxon>
        <taxon>eudicotyledons</taxon>
        <taxon>Gunneridae</taxon>
        <taxon>Pentapetalae</taxon>
        <taxon>rosids</taxon>
        <taxon>fabids</taxon>
        <taxon>Rosales</taxon>
        <taxon>Cannabaceae</taxon>
        <taxon>Parasponia</taxon>
    </lineage>
</organism>
<sequence length="52" mass="5480">MSNVAKGVVVEREVAFDEGVECSPSSVPLSKLAESCTIAPLHGSPLIIRLDK</sequence>
<dbReference type="Proteomes" id="UP000237105">
    <property type="component" value="Unassembled WGS sequence"/>
</dbReference>
<keyword evidence="2" id="KW-1185">Reference proteome</keyword>
<name>A0A2P5CQC2_PARAD</name>
<dbReference type="EMBL" id="JXTB01000106">
    <property type="protein sequence ID" value="PON63206.1"/>
    <property type="molecule type" value="Genomic_DNA"/>
</dbReference>
<accession>A0A2P5CQC2</accession>
<dbReference type="AlphaFoldDB" id="A0A2P5CQC2"/>
<dbReference type="OrthoDB" id="10304856at2759"/>
<gene>
    <name evidence="1" type="ORF">PanWU01x14_133000</name>
</gene>
<proteinExistence type="predicted"/>
<evidence type="ECO:0000313" key="1">
    <source>
        <dbReference type="EMBL" id="PON63206.1"/>
    </source>
</evidence>
<reference evidence="2" key="1">
    <citation type="submission" date="2016-06" db="EMBL/GenBank/DDBJ databases">
        <title>Parallel loss of symbiosis genes in relatives of nitrogen-fixing non-legume Parasponia.</title>
        <authorList>
            <person name="Van Velzen R."/>
            <person name="Holmer R."/>
            <person name="Bu F."/>
            <person name="Rutten L."/>
            <person name="Van Zeijl A."/>
            <person name="Liu W."/>
            <person name="Santuari L."/>
            <person name="Cao Q."/>
            <person name="Sharma T."/>
            <person name="Shen D."/>
            <person name="Roswanjaya Y."/>
            <person name="Wardhani T."/>
            <person name="Kalhor M.S."/>
            <person name="Jansen J."/>
            <person name="Van den Hoogen J."/>
            <person name="Gungor B."/>
            <person name="Hartog M."/>
            <person name="Hontelez J."/>
            <person name="Verver J."/>
            <person name="Yang W.-C."/>
            <person name="Schijlen E."/>
            <person name="Repin R."/>
            <person name="Schilthuizen M."/>
            <person name="Schranz E."/>
            <person name="Heidstra R."/>
            <person name="Miyata K."/>
            <person name="Fedorova E."/>
            <person name="Kohlen W."/>
            <person name="Bisseling T."/>
            <person name="Smit S."/>
            <person name="Geurts R."/>
        </authorList>
    </citation>
    <scope>NUCLEOTIDE SEQUENCE [LARGE SCALE GENOMIC DNA]</scope>
    <source>
        <strain evidence="2">cv. WU1-14</strain>
    </source>
</reference>
<protein>
    <submittedName>
        <fullName evidence="1">Uncharacterized protein</fullName>
    </submittedName>
</protein>